<evidence type="ECO:0000256" key="1">
    <source>
        <dbReference type="SAM" id="MobiDB-lite"/>
    </source>
</evidence>
<keyword evidence="3" id="KW-1185">Reference proteome</keyword>
<evidence type="ECO:0000313" key="2">
    <source>
        <dbReference type="EMBL" id="KJV26466.1"/>
    </source>
</evidence>
<accession>A0A0F3K5K9</accession>
<reference evidence="2 3" key="1">
    <citation type="submission" date="2015-03" db="EMBL/GenBank/DDBJ databases">
        <title>Draft genome sequence of Luteibacter yeojuensis strain SU11.</title>
        <authorList>
            <person name="Sulaiman J."/>
            <person name="Priya K."/>
            <person name="Chan K.-G."/>
        </authorList>
    </citation>
    <scope>NUCLEOTIDE SEQUENCE [LARGE SCALE GENOMIC DNA]</scope>
    <source>
        <strain evidence="2 3">SU11</strain>
    </source>
</reference>
<dbReference type="PATRIC" id="fig|345309.4.peg.3507"/>
<dbReference type="OrthoDB" id="5957827at2"/>
<sequence length="101" mass="11595">MHYGIIRRIVTLAELMEPDREQVWVWFFETHIETLGGRPVELAFHGRGDEVVAFLLDVIGKSRHATNVKPFPRRPKRRVGPQPNEELFGEGEAPVVRVPRG</sequence>
<name>A0A0F3K5K9_9GAMM</name>
<feature type="compositionally biased region" description="Basic residues" evidence="1">
    <location>
        <begin position="67"/>
        <end position="79"/>
    </location>
</feature>
<dbReference type="AlphaFoldDB" id="A0A0F3K5K9"/>
<protein>
    <recommendedName>
        <fullName evidence="4">Antitoxin Xre/MbcA/ParS-like toxin-binding domain-containing protein</fullName>
    </recommendedName>
</protein>
<evidence type="ECO:0008006" key="4">
    <source>
        <dbReference type="Google" id="ProtNLM"/>
    </source>
</evidence>
<dbReference type="EMBL" id="JZRB01000056">
    <property type="protein sequence ID" value="KJV26466.1"/>
    <property type="molecule type" value="Genomic_DNA"/>
</dbReference>
<feature type="region of interest" description="Disordered" evidence="1">
    <location>
        <begin position="67"/>
        <end position="101"/>
    </location>
</feature>
<dbReference type="Proteomes" id="UP000033651">
    <property type="component" value="Unassembled WGS sequence"/>
</dbReference>
<evidence type="ECO:0000313" key="3">
    <source>
        <dbReference type="Proteomes" id="UP000033651"/>
    </source>
</evidence>
<comment type="caution">
    <text evidence="2">The sequence shown here is derived from an EMBL/GenBank/DDBJ whole genome shotgun (WGS) entry which is preliminary data.</text>
</comment>
<dbReference type="RefSeq" id="WP_045831116.1">
    <property type="nucleotide sequence ID" value="NZ_JZRB01000056.1"/>
</dbReference>
<gene>
    <name evidence="2" type="ORF">VI08_18490</name>
</gene>
<proteinExistence type="predicted"/>
<organism evidence="2 3">
    <name type="scientific">Luteibacter yeojuensis</name>
    <dbReference type="NCBI Taxonomy" id="345309"/>
    <lineage>
        <taxon>Bacteria</taxon>
        <taxon>Pseudomonadati</taxon>
        <taxon>Pseudomonadota</taxon>
        <taxon>Gammaproteobacteria</taxon>
        <taxon>Lysobacterales</taxon>
        <taxon>Rhodanobacteraceae</taxon>
        <taxon>Luteibacter</taxon>
    </lineage>
</organism>